<proteinExistence type="predicted"/>
<dbReference type="Proteomes" id="UP000053144">
    <property type="component" value="Chromosome 2"/>
</dbReference>
<reference evidence="3" key="1">
    <citation type="journal article" date="2015" name="Proc. Natl. Acad. Sci. U.S.A.">
        <title>Genome sequencing of adzuki bean (Vigna angularis) provides insight into high starch and low fat accumulation and domestication.</title>
        <authorList>
            <person name="Yang K."/>
            <person name="Tian Z."/>
            <person name="Chen C."/>
            <person name="Luo L."/>
            <person name="Zhao B."/>
            <person name="Wang Z."/>
            <person name="Yu L."/>
            <person name="Li Y."/>
            <person name="Sun Y."/>
            <person name="Li W."/>
            <person name="Chen Y."/>
            <person name="Li Y."/>
            <person name="Zhang Y."/>
            <person name="Ai D."/>
            <person name="Zhao J."/>
            <person name="Shang C."/>
            <person name="Ma Y."/>
            <person name="Wu B."/>
            <person name="Wang M."/>
            <person name="Gao L."/>
            <person name="Sun D."/>
            <person name="Zhang P."/>
            <person name="Guo F."/>
            <person name="Wang W."/>
            <person name="Li Y."/>
            <person name="Wang J."/>
            <person name="Varshney R.K."/>
            <person name="Wang J."/>
            <person name="Ling H.Q."/>
            <person name="Wan P."/>
        </authorList>
    </citation>
    <scope>NUCLEOTIDE SEQUENCE</scope>
    <source>
        <strain evidence="3">cv. Jingnong 6</strain>
    </source>
</reference>
<evidence type="ECO:0000313" key="3">
    <source>
        <dbReference type="Proteomes" id="UP000053144"/>
    </source>
</evidence>
<feature type="region of interest" description="Disordered" evidence="1">
    <location>
        <begin position="73"/>
        <end position="101"/>
    </location>
</feature>
<dbReference type="Gramene" id="KOM34280">
    <property type="protein sequence ID" value="KOM34280"/>
    <property type="gene ID" value="LR48_Vigan02g043000"/>
</dbReference>
<sequence>MLRLMQRPQIQKEGEEAITAVLIGGEKLRRRVGTRGGNDDSCGGAWRRVRGPFVAIFVRRWSSGRDASDGVVTGRFWNSGDVDDGGGGDNGGSDGCRRPWS</sequence>
<gene>
    <name evidence="2" type="ORF">LR48_Vigan02g043000</name>
</gene>
<evidence type="ECO:0000256" key="1">
    <source>
        <dbReference type="SAM" id="MobiDB-lite"/>
    </source>
</evidence>
<dbReference type="AlphaFoldDB" id="A0A0L9TUP2"/>
<name>A0A0L9TUP2_PHAAN</name>
<protein>
    <submittedName>
        <fullName evidence="2">Uncharacterized protein</fullName>
    </submittedName>
</protein>
<evidence type="ECO:0000313" key="2">
    <source>
        <dbReference type="EMBL" id="KOM34280.1"/>
    </source>
</evidence>
<dbReference type="EMBL" id="CM003372">
    <property type="protein sequence ID" value="KOM34280.1"/>
    <property type="molecule type" value="Genomic_DNA"/>
</dbReference>
<organism evidence="2 3">
    <name type="scientific">Phaseolus angularis</name>
    <name type="common">Azuki bean</name>
    <name type="synonym">Vigna angularis</name>
    <dbReference type="NCBI Taxonomy" id="3914"/>
    <lineage>
        <taxon>Eukaryota</taxon>
        <taxon>Viridiplantae</taxon>
        <taxon>Streptophyta</taxon>
        <taxon>Embryophyta</taxon>
        <taxon>Tracheophyta</taxon>
        <taxon>Spermatophyta</taxon>
        <taxon>Magnoliopsida</taxon>
        <taxon>eudicotyledons</taxon>
        <taxon>Gunneridae</taxon>
        <taxon>Pentapetalae</taxon>
        <taxon>rosids</taxon>
        <taxon>fabids</taxon>
        <taxon>Fabales</taxon>
        <taxon>Fabaceae</taxon>
        <taxon>Papilionoideae</taxon>
        <taxon>50 kb inversion clade</taxon>
        <taxon>NPAAA clade</taxon>
        <taxon>indigoferoid/millettioid clade</taxon>
        <taxon>Phaseoleae</taxon>
        <taxon>Vigna</taxon>
    </lineage>
</organism>
<accession>A0A0L9TUP2</accession>